<gene>
    <name evidence="4" type="primary">PAA1</name>
    <name evidence="4" type="ORF">CR513_36532</name>
</gene>
<keyword evidence="2" id="KW-0812">Transmembrane</keyword>
<keyword evidence="5" id="KW-1185">Reference proteome</keyword>
<feature type="non-terminal residue" evidence="4">
    <location>
        <position position="1"/>
    </location>
</feature>
<keyword evidence="2" id="KW-0472">Membrane</keyword>
<dbReference type="InterPro" id="IPR017969">
    <property type="entry name" value="Heavy-metal-associated_CS"/>
</dbReference>
<name>A0A371FWE9_MUCPR</name>
<dbReference type="STRING" id="157652.A0A371FWE9"/>
<evidence type="ECO:0000256" key="2">
    <source>
        <dbReference type="SAM" id="Phobius"/>
    </source>
</evidence>
<evidence type="ECO:0000259" key="3">
    <source>
        <dbReference type="PROSITE" id="PS50846"/>
    </source>
</evidence>
<dbReference type="AlphaFoldDB" id="A0A371FWE9"/>
<dbReference type="PROSITE" id="PS01047">
    <property type="entry name" value="HMA_1"/>
    <property type="match status" value="1"/>
</dbReference>
<sequence>MSSSLSIPIAIPIPIAMDSASSVAVMQMAIFKPLTHRHFVRGRVRVRPLHRRLNSVTPLRCSSAADDAVITLHVGGMMCEGCANSVKKLLESRPQVLSAHVNLSSETAIVSPASEEKAAPNYLKQLGEELAQHLTTCGFTSTLRVFIMVFDVANATISVFMKFYAIQKKR</sequence>
<dbReference type="FunFam" id="3.30.70.100:FF:000047">
    <property type="entry name" value="Copper-transporting ATPase PAA1, chloroplastic"/>
    <property type="match status" value="1"/>
</dbReference>
<reference evidence="4" key="1">
    <citation type="submission" date="2018-05" db="EMBL/GenBank/DDBJ databases">
        <title>Draft genome of Mucuna pruriens seed.</title>
        <authorList>
            <person name="Nnadi N.E."/>
            <person name="Vos R."/>
            <person name="Hasami M.H."/>
            <person name="Devisetty U.K."/>
            <person name="Aguiy J.C."/>
        </authorList>
    </citation>
    <scope>NUCLEOTIDE SEQUENCE [LARGE SCALE GENOMIC DNA]</scope>
    <source>
        <strain evidence="4">JCA_2017</strain>
    </source>
</reference>
<evidence type="ECO:0000256" key="1">
    <source>
        <dbReference type="ARBA" id="ARBA00022723"/>
    </source>
</evidence>
<feature type="transmembrane region" description="Helical" evidence="2">
    <location>
        <begin position="145"/>
        <end position="165"/>
    </location>
</feature>
<keyword evidence="2" id="KW-1133">Transmembrane helix</keyword>
<evidence type="ECO:0000313" key="5">
    <source>
        <dbReference type="Proteomes" id="UP000257109"/>
    </source>
</evidence>
<organism evidence="4 5">
    <name type="scientific">Mucuna pruriens</name>
    <name type="common">Velvet bean</name>
    <name type="synonym">Dolichos pruriens</name>
    <dbReference type="NCBI Taxonomy" id="157652"/>
    <lineage>
        <taxon>Eukaryota</taxon>
        <taxon>Viridiplantae</taxon>
        <taxon>Streptophyta</taxon>
        <taxon>Embryophyta</taxon>
        <taxon>Tracheophyta</taxon>
        <taxon>Spermatophyta</taxon>
        <taxon>Magnoliopsida</taxon>
        <taxon>eudicotyledons</taxon>
        <taxon>Gunneridae</taxon>
        <taxon>Pentapetalae</taxon>
        <taxon>rosids</taxon>
        <taxon>fabids</taxon>
        <taxon>Fabales</taxon>
        <taxon>Fabaceae</taxon>
        <taxon>Papilionoideae</taxon>
        <taxon>50 kb inversion clade</taxon>
        <taxon>NPAAA clade</taxon>
        <taxon>indigoferoid/millettioid clade</taxon>
        <taxon>Phaseoleae</taxon>
        <taxon>Mucuna</taxon>
    </lineage>
</organism>
<dbReference type="InterPro" id="IPR036163">
    <property type="entry name" value="HMA_dom_sf"/>
</dbReference>
<dbReference type="OrthoDB" id="689350at2759"/>
<feature type="domain" description="HMA" evidence="3">
    <location>
        <begin position="68"/>
        <end position="135"/>
    </location>
</feature>
<comment type="caution">
    <text evidence="4">The sequence shown here is derived from an EMBL/GenBank/DDBJ whole genome shotgun (WGS) entry which is preliminary data.</text>
</comment>
<dbReference type="CDD" id="cd00371">
    <property type="entry name" value="HMA"/>
    <property type="match status" value="1"/>
</dbReference>
<dbReference type="PROSITE" id="PS50846">
    <property type="entry name" value="HMA_2"/>
    <property type="match status" value="1"/>
</dbReference>
<accession>A0A371FWE9</accession>
<proteinExistence type="predicted"/>
<keyword evidence="1" id="KW-0479">Metal-binding</keyword>
<dbReference type="SUPFAM" id="SSF55008">
    <property type="entry name" value="HMA, heavy metal-associated domain"/>
    <property type="match status" value="1"/>
</dbReference>
<dbReference type="Pfam" id="PF00403">
    <property type="entry name" value="HMA"/>
    <property type="match status" value="1"/>
</dbReference>
<dbReference type="EMBL" id="QJKJ01007585">
    <property type="protein sequence ID" value="RDX82655.1"/>
    <property type="molecule type" value="Genomic_DNA"/>
</dbReference>
<dbReference type="Proteomes" id="UP000257109">
    <property type="component" value="Unassembled WGS sequence"/>
</dbReference>
<protein>
    <submittedName>
        <fullName evidence="4">Copper-transporting ATPase PAA1, chloroplastic</fullName>
    </submittedName>
</protein>
<dbReference type="InterPro" id="IPR006121">
    <property type="entry name" value="HMA_dom"/>
</dbReference>
<evidence type="ECO:0000313" key="4">
    <source>
        <dbReference type="EMBL" id="RDX82655.1"/>
    </source>
</evidence>
<dbReference type="Gene3D" id="3.30.70.100">
    <property type="match status" value="1"/>
</dbReference>
<dbReference type="GO" id="GO:0046872">
    <property type="term" value="F:metal ion binding"/>
    <property type="evidence" value="ECO:0007669"/>
    <property type="project" value="UniProtKB-KW"/>
</dbReference>